<feature type="compositionally biased region" description="Low complexity" evidence="1">
    <location>
        <begin position="65"/>
        <end position="80"/>
    </location>
</feature>
<organism evidence="2 3">
    <name type="scientific">Quillaja saponaria</name>
    <name type="common">Soap bark tree</name>
    <dbReference type="NCBI Taxonomy" id="32244"/>
    <lineage>
        <taxon>Eukaryota</taxon>
        <taxon>Viridiplantae</taxon>
        <taxon>Streptophyta</taxon>
        <taxon>Embryophyta</taxon>
        <taxon>Tracheophyta</taxon>
        <taxon>Spermatophyta</taxon>
        <taxon>Magnoliopsida</taxon>
        <taxon>eudicotyledons</taxon>
        <taxon>Gunneridae</taxon>
        <taxon>Pentapetalae</taxon>
        <taxon>rosids</taxon>
        <taxon>fabids</taxon>
        <taxon>Fabales</taxon>
        <taxon>Quillajaceae</taxon>
        <taxon>Quillaja</taxon>
    </lineage>
</organism>
<feature type="region of interest" description="Disordered" evidence="1">
    <location>
        <begin position="1"/>
        <end position="120"/>
    </location>
</feature>
<dbReference type="EMBL" id="JARAOO010000006">
    <property type="protein sequence ID" value="KAJ7965626.1"/>
    <property type="molecule type" value="Genomic_DNA"/>
</dbReference>
<evidence type="ECO:0000313" key="2">
    <source>
        <dbReference type="EMBL" id="KAJ7965625.1"/>
    </source>
</evidence>
<dbReference type="PANTHER" id="PTHR34112">
    <property type="entry name" value="C-JUN-AMINO-TERMINAL KINASE-INTERACTING PROTEIN"/>
    <property type="match status" value="1"/>
</dbReference>
<feature type="region of interest" description="Disordered" evidence="1">
    <location>
        <begin position="152"/>
        <end position="174"/>
    </location>
</feature>
<feature type="region of interest" description="Disordered" evidence="1">
    <location>
        <begin position="463"/>
        <end position="483"/>
    </location>
</feature>
<accession>A0AAD7PSV4</accession>
<feature type="compositionally biased region" description="Low complexity" evidence="1">
    <location>
        <begin position="25"/>
        <end position="35"/>
    </location>
</feature>
<gene>
    <name evidence="2" type="ORF">O6P43_015233</name>
</gene>
<keyword evidence="3" id="KW-1185">Reference proteome</keyword>
<comment type="caution">
    <text evidence="2">The sequence shown here is derived from an EMBL/GenBank/DDBJ whole genome shotgun (WGS) entry which is preliminary data.</text>
</comment>
<feature type="region of interest" description="Disordered" evidence="1">
    <location>
        <begin position="378"/>
        <end position="448"/>
    </location>
</feature>
<dbReference type="KEGG" id="qsa:O6P43_015233"/>
<name>A0AAD7PSV4_QUISA</name>
<feature type="region of interest" description="Disordered" evidence="1">
    <location>
        <begin position="583"/>
        <end position="611"/>
    </location>
</feature>
<protein>
    <submittedName>
        <fullName evidence="2">Mediator of RNA polymerase II transcription subunit 1 isoform X2</fullName>
    </submittedName>
</protein>
<feature type="compositionally biased region" description="Basic and acidic residues" evidence="1">
    <location>
        <begin position="90"/>
        <end position="114"/>
    </location>
</feature>
<feature type="compositionally biased region" description="Polar residues" evidence="1">
    <location>
        <begin position="381"/>
        <end position="399"/>
    </location>
</feature>
<sequence>MERSEPTLVPEWLRSAGNVTGGGSSVHHFPSSSSHTDASLAHHTRNRNSKNSNDFDGPRSAFLERSSSSNSRRSSSNGSSKHAYSSFNRSHRDKDRDREKERSSFGDHWDRDSADPLANIFPGRVEKDALLRSHSMVSRKQNELLPRRVAVDAKTSSNSNHNNGNGALSGGTTGSGIQKAVFEKDFPSLGSEERQGIPDIVRVSSPGLTTAGQNLPVGSSTLIGGEGWTSALAEVPAIIGSSSSGSVSVQQTVIATSASAAPSAMAGLNMAEALTQAPARARTAPQLSVKTQRLEELAIKQSRQLIPVTPSLPKASVHNSSEKSKPKMAVRNVEMNVASKTGSQQSSPLLLANQTIRSVNVKLDTPKTSGKFLVLGPMNGVSPTSKDVASPTNNANSRPGHQLPIAPPVASVLLRSPNNNQKPITERKAASLDLKSGSTLEKRPSISQVQSRNDFFNLIKKKTSMSTSDHPDSAPVVSSPTMGKSGEVTREILSGPASHHALENGVEVISNGDVCEEICSPSGEEKGTNSAPTVYPDEEEAAFLRSLGWEENSGEDEGLTEEEINAFYQEYMKLRPSFKLQPKLSKLSKSPATNLDGASAELSSSDSGSEA</sequence>
<reference evidence="2" key="1">
    <citation type="journal article" date="2023" name="Science">
        <title>Elucidation of the pathway for biosynthesis of saponin adjuvants from the soapbark tree.</title>
        <authorList>
            <person name="Reed J."/>
            <person name="Orme A."/>
            <person name="El-Demerdash A."/>
            <person name="Owen C."/>
            <person name="Martin L.B.B."/>
            <person name="Misra R.C."/>
            <person name="Kikuchi S."/>
            <person name="Rejzek M."/>
            <person name="Martin A.C."/>
            <person name="Harkess A."/>
            <person name="Leebens-Mack J."/>
            <person name="Louveau T."/>
            <person name="Stephenson M.J."/>
            <person name="Osbourn A."/>
        </authorList>
    </citation>
    <scope>NUCLEOTIDE SEQUENCE</scope>
    <source>
        <strain evidence="2">S10</strain>
    </source>
</reference>
<dbReference type="PANTHER" id="PTHR34112:SF18">
    <property type="entry name" value="C-JUN-AMINO-TERMINAL KINASE-INTERACTING PROTEIN"/>
    <property type="match status" value="1"/>
</dbReference>
<feature type="compositionally biased region" description="Low complexity" evidence="1">
    <location>
        <begin position="156"/>
        <end position="166"/>
    </location>
</feature>
<dbReference type="Proteomes" id="UP001163823">
    <property type="component" value="Chromosome 6"/>
</dbReference>
<dbReference type="AlphaFoldDB" id="A0AAD7PSV4"/>
<evidence type="ECO:0000256" key="1">
    <source>
        <dbReference type="SAM" id="MobiDB-lite"/>
    </source>
</evidence>
<dbReference type="EMBL" id="JARAOO010000006">
    <property type="protein sequence ID" value="KAJ7965625.1"/>
    <property type="molecule type" value="Genomic_DNA"/>
</dbReference>
<evidence type="ECO:0000313" key="3">
    <source>
        <dbReference type="Proteomes" id="UP001163823"/>
    </source>
</evidence>
<proteinExistence type="predicted"/>